<reference evidence="2" key="1">
    <citation type="submission" date="2006-10" db="EMBL/GenBank/DDBJ databases">
        <authorList>
            <person name="Amadeo P."/>
            <person name="Zhao Q."/>
            <person name="Wortman J."/>
            <person name="Fraser-Liggett C."/>
            <person name="Carlton J."/>
        </authorList>
    </citation>
    <scope>NUCLEOTIDE SEQUENCE</scope>
    <source>
        <strain evidence="2">G3</strain>
    </source>
</reference>
<proteinExistence type="predicted"/>
<evidence type="ECO:0000313" key="2">
    <source>
        <dbReference type="EMBL" id="EAY09458.1"/>
    </source>
</evidence>
<dbReference type="KEGG" id="tva:4767377"/>
<accession>A2ED07</accession>
<name>A2ED07_TRIV3</name>
<feature type="region of interest" description="Disordered" evidence="1">
    <location>
        <begin position="299"/>
        <end position="356"/>
    </location>
</feature>
<organism evidence="2 3">
    <name type="scientific">Trichomonas vaginalis (strain ATCC PRA-98 / G3)</name>
    <dbReference type="NCBI Taxonomy" id="412133"/>
    <lineage>
        <taxon>Eukaryota</taxon>
        <taxon>Metamonada</taxon>
        <taxon>Parabasalia</taxon>
        <taxon>Trichomonadida</taxon>
        <taxon>Trichomonadidae</taxon>
        <taxon>Trichomonas</taxon>
    </lineage>
</organism>
<gene>
    <name evidence="2" type="ORF">TVAG_126190</name>
</gene>
<dbReference type="InParanoid" id="A2ED07"/>
<sequence>MNKTTCIDINKYERELINYINGIRKNAGQLIIGRKLAQNARFIAINFDDGYETNENRIITHFPFAEKLIVIRNVIADAKQDNVLQKIKDDLNSNSKYNSYLVSPLYRYGGVSILLRKNGGAAYAILLAQINDELMQEAYATTYNSFSEDILIDCDTILDICNKFREVLHLRLLDTETNIQSFLENKLSEKIPFKQKISDLIDYVDHLDGQFFHIANVNFNDIHDLIKTLFQNEDFLQLVTSSARGTAVYIQRSDLFLFTTYPPSNSTPSSTNMYARSESKANKKFLEFEPKKFAFSKKVNRGSPSKLNPNSTSNTPRKPEILPKPEDGSKTPSHKQQHKENKSFTPTKEPITLTSWKPSPSPVRVYPAAVVDEISKLINKSGKLEFIDNIQGSLDELVEEFLHSKYDEQKVIDELFPQYIEYEIFHGHYSHDTLIPQVDQFISNINLSLKTSYYIAVKHTKNEQFFALVIVATTDKRGSLDYVIYNSICNARAAHKVKDEVLFNKTIYTFACNAIDTMRQERTIFEFSHNHKEALSAIIPNAKLVDGCAFSFHCQDKKDLAKKVVEMLANDHNKVLFGRFNNCGLSIDSIEKDEYYFAVYFVRIE</sequence>
<dbReference type="Proteomes" id="UP000001542">
    <property type="component" value="Unassembled WGS sequence"/>
</dbReference>
<protein>
    <submittedName>
        <fullName evidence="2">Uncharacterized protein</fullName>
    </submittedName>
</protein>
<reference evidence="2" key="2">
    <citation type="journal article" date="2007" name="Science">
        <title>Draft genome sequence of the sexually transmitted pathogen Trichomonas vaginalis.</title>
        <authorList>
            <person name="Carlton J.M."/>
            <person name="Hirt R.P."/>
            <person name="Silva J.C."/>
            <person name="Delcher A.L."/>
            <person name="Schatz M."/>
            <person name="Zhao Q."/>
            <person name="Wortman J.R."/>
            <person name="Bidwell S.L."/>
            <person name="Alsmark U.C.M."/>
            <person name="Besteiro S."/>
            <person name="Sicheritz-Ponten T."/>
            <person name="Noel C.J."/>
            <person name="Dacks J.B."/>
            <person name="Foster P.G."/>
            <person name="Simillion C."/>
            <person name="Van de Peer Y."/>
            <person name="Miranda-Saavedra D."/>
            <person name="Barton G.J."/>
            <person name="Westrop G.D."/>
            <person name="Mueller S."/>
            <person name="Dessi D."/>
            <person name="Fiori P.L."/>
            <person name="Ren Q."/>
            <person name="Paulsen I."/>
            <person name="Zhang H."/>
            <person name="Bastida-Corcuera F.D."/>
            <person name="Simoes-Barbosa A."/>
            <person name="Brown M.T."/>
            <person name="Hayes R.D."/>
            <person name="Mukherjee M."/>
            <person name="Okumura C.Y."/>
            <person name="Schneider R."/>
            <person name="Smith A.J."/>
            <person name="Vanacova S."/>
            <person name="Villalvazo M."/>
            <person name="Haas B.J."/>
            <person name="Pertea M."/>
            <person name="Feldblyum T.V."/>
            <person name="Utterback T.R."/>
            <person name="Shu C.L."/>
            <person name="Osoegawa K."/>
            <person name="de Jong P.J."/>
            <person name="Hrdy I."/>
            <person name="Horvathova L."/>
            <person name="Zubacova Z."/>
            <person name="Dolezal P."/>
            <person name="Malik S.B."/>
            <person name="Logsdon J.M. Jr."/>
            <person name="Henze K."/>
            <person name="Gupta A."/>
            <person name="Wang C.C."/>
            <person name="Dunne R.L."/>
            <person name="Upcroft J.A."/>
            <person name="Upcroft P."/>
            <person name="White O."/>
            <person name="Salzberg S.L."/>
            <person name="Tang P."/>
            <person name="Chiu C.-H."/>
            <person name="Lee Y.-S."/>
            <person name="Embley T.M."/>
            <person name="Coombs G.H."/>
            <person name="Mottram J.C."/>
            <person name="Tachezy J."/>
            <person name="Fraser-Liggett C.M."/>
            <person name="Johnson P.J."/>
        </authorList>
    </citation>
    <scope>NUCLEOTIDE SEQUENCE [LARGE SCALE GENOMIC DNA]</scope>
    <source>
        <strain evidence="2">G3</strain>
    </source>
</reference>
<dbReference type="RefSeq" id="XP_001321681.1">
    <property type="nucleotide sequence ID" value="XM_001321646.1"/>
</dbReference>
<evidence type="ECO:0000256" key="1">
    <source>
        <dbReference type="SAM" id="MobiDB-lite"/>
    </source>
</evidence>
<dbReference type="EMBL" id="DS113357">
    <property type="protein sequence ID" value="EAY09458.1"/>
    <property type="molecule type" value="Genomic_DNA"/>
</dbReference>
<dbReference type="AlphaFoldDB" id="A2ED07"/>
<feature type="compositionally biased region" description="Basic and acidic residues" evidence="1">
    <location>
        <begin position="317"/>
        <end position="329"/>
    </location>
</feature>
<feature type="compositionally biased region" description="Polar residues" evidence="1">
    <location>
        <begin position="302"/>
        <end position="316"/>
    </location>
</feature>
<dbReference type="VEuPathDB" id="TrichDB:TVAG_126190"/>
<dbReference type="VEuPathDB" id="TrichDB:TVAGG3_0860670"/>
<keyword evidence="3" id="KW-1185">Reference proteome</keyword>
<evidence type="ECO:0000313" key="3">
    <source>
        <dbReference type="Proteomes" id="UP000001542"/>
    </source>
</evidence>